<accession>A0A1Y5F4U0</accession>
<dbReference type="Gene3D" id="3.40.190.10">
    <property type="entry name" value="Periplasmic binding protein-like II"/>
    <property type="match status" value="2"/>
</dbReference>
<dbReference type="InterPro" id="IPR000847">
    <property type="entry name" value="LysR_HTH_N"/>
</dbReference>
<dbReference type="AlphaFoldDB" id="A0A1Y5F4U0"/>
<dbReference type="FunFam" id="1.10.10.10:FF:000001">
    <property type="entry name" value="LysR family transcriptional regulator"/>
    <property type="match status" value="1"/>
</dbReference>
<feature type="domain" description="HTH lysR-type" evidence="5">
    <location>
        <begin position="1"/>
        <end position="58"/>
    </location>
</feature>
<dbReference type="PRINTS" id="PR00039">
    <property type="entry name" value="HTHLYSR"/>
</dbReference>
<dbReference type="InterPro" id="IPR005119">
    <property type="entry name" value="LysR_subst-bd"/>
</dbReference>
<dbReference type="SUPFAM" id="SSF46785">
    <property type="entry name" value="Winged helix' DNA-binding domain"/>
    <property type="match status" value="1"/>
</dbReference>
<evidence type="ECO:0000256" key="1">
    <source>
        <dbReference type="ARBA" id="ARBA00009437"/>
    </source>
</evidence>
<dbReference type="PANTHER" id="PTHR30126:SF64">
    <property type="entry name" value="HTH-TYPE TRANSCRIPTIONAL REGULATOR CITR"/>
    <property type="match status" value="1"/>
</dbReference>
<dbReference type="Proteomes" id="UP000196531">
    <property type="component" value="Unassembled WGS sequence"/>
</dbReference>
<dbReference type="InterPro" id="IPR036390">
    <property type="entry name" value="WH_DNA-bd_sf"/>
</dbReference>
<name>A0A1Y5F4U0_9BACT</name>
<evidence type="ECO:0000313" key="7">
    <source>
        <dbReference type="Proteomes" id="UP000196531"/>
    </source>
</evidence>
<dbReference type="PROSITE" id="PS50931">
    <property type="entry name" value="HTH_LYSR"/>
    <property type="match status" value="1"/>
</dbReference>
<dbReference type="CDD" id="cd05466">
    <property type="entry name" value="PBP2_LTTR_substrate"/>
    <property type="match status" value="1"/>
</dbReference>
<dbReference type="SUPFAM" id="SSF53850">
    <property type="entry name" value="Periplasmic binding protein-like II"/>
    <property type="match status" value="1"/>
</dbReference>
<evidence type="ECO:0000259" key="5">
    <source>
        <dbReference type="PROSITE" id="PS50931"/>
    </source>
</evidence>
<comment type="similarity">
    <text evidence="1">Belongs to the LysR transcriptional regulatory family.</text>
</comment>
<evidence type="ECO:0000256" key="3">
    <source>
        <dbReference type="ARBA" id="ARBA00023125"/>
    </source>
</evidence>
<evidence type="ECO:0000313" key="6">
    <source>
        <dbReference type="EMBL" id="OUR95672.1"/>
    </source>
</evidence>
<sequence>MDFNKLRTFVEVAKTQSISKAAKNLHRTQPAITQQIQLLEDELEFPLLERKHRRIYLTKQGEKLYKIGLEKLQSIDDEISFIKNDLTSLTGEIRIAIRPDIAQHMLPIVFANFKRTHPNVKFTIMHGDAAVVEDLVLNNKADIGILLLIKDKDMFEIYPTEKKNNVLVASKKYIKTTGMPTKLTDLLEMDVIDYTEDSDALCFWIKKANKKLELQFRKKSPHYVCPDGSIARELMLKGLGIAMIPHYMVEDEIKKGSVIQLFKSKNISFTSSFDIICKRHQTKSAAEKALIDTLRRELC</sequence>
<dbReference type="PANTHER" id="PTHR30126">
    <property type="entry name" value="HTH-TYPE TRANSCRIPTIONAL REGULATOR"/>
    <property type="match status" value="1"/>
</dbReference>
<keyword evidence="4" id="KW-0804">Transcription</keyword>
<protein>
    <recommendedName>
        <fullName evidence="5">HTH lysR-type domain-containing protein</fullName>
    </recommendedName>
</protein>
<dbReference type="Gene3D" id="1.10.10.10">
    <property type="entry name" value="Winged helix-like DNA-binding domain superfamily/Winged helix DNA-binding domain"/>
    <property type="match status" value="1"/>
</dbReference>
<proteinExistence type="inferred from homology"/>
<dbReference type="Pfam" id="PF03466">
    <property type="entry name" value="LysR_substrate"/>
    <property type="match status" value="1"/>
</dbReference>
<dbReference type="GO" id="GO:0000976">
    <property type="term" value="F:transcription cis-regulatory region binding"/>
    <property type="evidence" value="ECO:0007669"/>
    <property type="project" value="TreeGrafter"/>
</dbReference>
<dbReference type="GO" id="GO:0003700">
    <property type="term" value="F:DNA-binding transcription factor activity"/>
    <property type="evidence" value="ECO:0007669"/>
    <property type="project" value="InterPro"/>
</dbReference>
<dbReference type="Pfam" id="PF00126">
    <property type="entry name" value="HTH_1"/>
    <property type="match status" value="1"/>
</dbReference>
<evidence type="ECO:0000256" key="2">
    <source>
        <dbReference type="ARBA" id="ARBA00023015"/>
    </source>
</evidence>
<dbReference type="EMBL" id="MAAO01000007">
    <property type="protein sequence ID" value="OUR95672.1"/>
    <property type="molecule type" value="Genomic_DNA"/>
</dbReference>
<gene>
    <name evidence="6" type="ORF">A9Q84_14315</name>
</gene>
<comment type="caution">
    <text evidence="6">The sequence shown here is derived from an EMBL/GenBank/DDBJ whole genome shotgun (WGS) entry which is preliminary data.</text>
</comment>
<dbReference type="InterPro" id="IPR036388">
    <property type="entry name" value="WH-like_DNA-bd_sf"/>
</dbReference>
<evidence type="ECO:0000256" key="4">
    <source>
        <dbReference type="ARBA" id="ARBA00023163"/>
    </source>
</evidence>
<reference evidence="7" key="1">
    <citation type="journal article" date="2017" name="Proc. Natl. Acad. Sci. U.S.A.">
        <title>Simulation of Deepwater Horizon oil plume reveals substrate specialization within a complex community of hydrocarbon-degraders.</title>
        <authorList>
            <person name="Hu P."/>
            <person name="Dubinsky E.A."/>
            <person name="Probst A.J."/>
            <person name="Wang J."/>
            <person name="Sieber C.M.K."/>
            <person name="Tom L.M."/>
            <person name="Gardinali P."/>
            <person name="Banfield J.F."/>
            <person name="Atlas R.M."/>
            <person name="Andersen G.L."/>
        </authorList>
    </citation>
    <scope>NUCLEOTIDE SEQUENCE [LARGE SCALE GENOMIC DNA]</scope>
</reference>
<keyword evidence="3" id="KW-0238">DNA-binding</keyword>
<organism evidence="6 7">
    <name type="scientific">Halobacteriovorax marinus</name>
    <dbReference type="NCBI Taxonomy" id="97084"/>
    <lineage>
        <taxon>Bacteria</taxon>
        <taxon>Pseudomonadati</taxon>
        <taxon>Bdellovibrionota</taxon>
        <taxon>Bacteriovoracia</taxon>
        <taxon>Bacteriovoracales</taxon>
        <taxon>Halobacteriovoraceae</taxon>
        <taxon>Halobacteriovorax</taxon>
    </lineage>
</organism>
<keyword evidence="2" id="KW-0805">Transcription regulation</keyword>